<dbReference type="EMBL" id="MFEN01000036">
    <property type="protein sequence ID" value="OGE83792.1"/>
    <property type="molecule type" value="Genomic_DNA"/>
</dbReference>
<evidence type="ECO:0000313" key="1">
    <source>
        <dbReference type="EMBL" id="OGE83792.1"/>
    </source>
</evidence>
<comment type="caution">
    <text evidence="1">The sequence shown here is derived from an EMBL/GenBank/DDBJ whole genome shotgun (WGS) entry which is preliminary data.</text>
</comment>
<reference evidence="1 2" key="1">
    <citation type="journal article" date="2016" name="Nat. Commun.">
        <title>Thousands of microbial genomes shed light on interconnected biogeochemical processes in an aquifer system.</title>
        <authorList>
            <person name="Anantharaman K."/>
            <person name="Brown C.T."/>
            <person name="Hug L.A."/>
            <person name="Sharon I."/>
            <person name="Castelle C.J."/>
            <person name="Probst A.J."/>
            <person name="Thomas B.C."/>
            <person name="Singh A."/>
            <person name="Wilkins M.J."/>
            <person name="Karaoz U."/>
            <person name="Brodie E.L."/>
            <person name="Williams K.H."/>
            <person name="Hubbard S.S."/>
            <person name="Banfield J.F."/>
        </authorList>
    </citation>
    <scope>NUCLEOTIDE SEQUENCE [LARGE SCALE GENOMIC DNA]</scope>
</reference>
<sequence>MAEFDTESTQAFQSRIIERVREMERVLDREVIVYYQADQVDDAADARENLRGLHKYLKDAYQSLDRMLDEIEKRPEFK</sequence>
<dbReference type="AlphaFoldDB" id="A0A1F5P1N9"/>
<organism evidence="1 2">
    <name type="scientific">Candidatus Doudnabacteria bacterium RIFCSPHIGHO2_01_FULL_49_9</name>
    <dbReference type="NCBI Taxonomy" id="1817827"/>
    <lineage>
        <taxon>Bacteria</taxon>
        <taxon>Candidatus Doudnaibacteriota</taxon>
    </lineage>
</organism>
<protein>
    <submittedName>
        <fullName evidence="1">Uncharacterized protein</fullName>
    </submittedName>
</protein>
<proteinExistence type="predicted"/>
<evidence type="ECO:0000313" key="2">
    <source>
        <dbReference type="Proteomes" id="UP000176339"/>
    </source>
</evidence>
<accession>A0A1F5P1N9</accession>
<dbReference type="Proteomes" id="UP000176339">
    <property type="component" value="Unassembled WGS sequence"/>
</dbReference>
<name>A0A1F5P1N9_9BACT</name>
<gene>
    <name evidence="1" type="ORF">A2846_00075</name>
</gene>